<dbReference type="PANTHER" id="PTHR13162:SF8">
    <property type="entry name" value="CCR4-NOT TRANSCRIPTION COMPLEX SUBUNIT 1"/>
    <property type="match status" value="1"/>
</dbReference>
<evidence type="ECO:0000313" key="4">
    <source>
        <dbReference type="EMBL" id="LAA73068.1"/>
    </source>
</evidence>
<dbReference type="Gene3D" id="1.25.40.180">
    <property type="match status" value="1"/>
</dbReference>
<dbReference type="InterPro" id="IPR040398">
    <property type="entry name" value="Not1"/>
</dbReference>
<organism evidence="4">
    <name type="scientific">Micrurus lemniscatus lemniscatus</name>
    <dbReference type="NCBI Taxonomy" id="129467"/>
    <lineage>
        <taxon>Eukaryota</taxon>
        <taxon>Metazoa</taxon>
        <taxon>Chordata</taxon>
        <taxon>Craniata</taxon>
        <taxon>Vertebrata</taxon>
        <taxon>Euteleostomi</taxon>
        <taxon>Lepidosauria</taxon>
        <taxon>Squamata</taxon>
        <taxon>Bifurcata</taxon>
        <taxon>Unidentata</taxon>
        <taxon>Episquamata</taxon>
        <taxon>Toxicofera</taxon>
        <taxon>Serpentes</taxon>
        <taxon>Colubroidea</taxon>
        <taxon>Elapidae</taxon>
        <taxon>Elapinae</taxon>
        <taxon>Micrurus</taxon>
    </lineage>
</organism>
<dbReference type="EMBL" id="IACK01036235">
    <property type="protein sequence ID" value="LAA73057.1"/>
    <property type="molecule type" value="Transcribed_RNA"/>
</dbReference>
<feature type="domain" description="CCR4-NOT transcription complex subunit 1 CAF1-binding" evidence="3">
    <location>
        <begin position="1"/>
        <end position="51"/>
    </location>
</feature>
<dbReference type="AlphaFoldDB" id="A0A2D4HMA8"/>
<evidence type="ECO:0000256" key="1">
    <source>
        <dbReference type="SAM" id="Phobius"/>
    </source>
</evidence>
<protein>
    <recommendedName>
        <fullName evidence="5">CCR4-NOT transcription complex subunit 1 domain-containing protein</fullName>
    </recommendedName>
</protein>
<dbReference type="Pfam" id="PF16415">
    <property type="entry name" value="CNOT1_CAF1_bind"/>
    <property type="match status" value="1"/>
</dbReference>
<feature type="domain" description="CCR4-NOT transcription complex subunit 1" evidence="2">
    <location>
        <begin position="128"/>
        <end position="266"/>
    </location>
</feature>
<dbReference type="GO" id="GO:0000932">
    <property type="term" value="C:P-body"/>
    <property type="evidence" value="ECO:0007669"/>
    <property type="project" value="TreeGrafter"/>
</dbReference>
<keyword evidence="1" id="KW-0812">Transmembrane</keyword>
<dbReference type="InterPro" id="IPR024557">
    <property type="entry name" value="CNOT1_dom_4"/>
</dbReference>
<reference evidence="4" key="2">
    <citation type="submission" date="2017-11" db="EMBL/GenBank/DDBJ databases">
        <title>Coralsnake Venomics: Analyses of Venom Gland Transcriptomes and Proteomes of Six Brazilian Taxa.</title>
        <authorList>
            <person name="Aird S.D."/>
            <person name="Jorge da Silva N."/>
            <person name="Qiu L."/>
            <person name="Villar-Briones A."/>
            <person name="Aparecida-Saddi V."/>
            <person name="Campos-Telles M.P."/>
            <person name="Grau M."/>
            <person name="Mikheyev A.S."/>
        </authorList>
    </citation>
    <scope>NUCLEOTIDE SEQUENCE</scope>
    <source>
        <tissue evidence="4">Venom_gland</tissue>
    </source>
</reference>
<dbReference type="InterPro" id="IPR032191">
    <property type="entry name" value="CNOT1_CAF1_bind"/>
</dbReference>
<dbReference type="GO" id="GO:0017148">
    <property type="term" value="P:negative regulation of translation"/>
    <property type="evidence" value="ECO:0007669"/>
    <property type="project" value="InterPro"/>
</dbReference>
<dbReference type="EMBL" id="IACK01036239">
    <property type="protein sequence ID" value="LAA73068.1"/>
    <property type="molecule type" value="Transcribed_RNA"/>
</dbReference>
<keyword evidence="1" id="KW-1133">Transmembrane helix</keyword>
<evidence type="ECO:0000259" key="2">
    <source>
        <dbReference type="Pfam" id="PF12842"/>
    </source>
</evidence>
<dbReference type="Pfam" id="PF12842">
    <property type="entry name" value="DUF3819"/>
    <property type="match status" value="1"/>
</dbReference>
<dbReference type="PANTHER" id="PTHR13162">
    <property type="entry name" value="CCR4-NOT TRANSCRIPTION COMPLEX"/>
    <property type="match status" value="1"/>
</dbReference>
<dbReference type="GO" id="GO:0030015">
    <property type="term" value="C:CCR4-NOT core complex"/>
    <property type="evidence" value="ECO:0007669"/>
    <property type="project" value="InterPro"/>
</dbReference>
<reference evidence="4" key="1">
    <citation type="submission" date="2017-07" db="EMBL/GenBank/DDBJ databases">
        <authorList>
            <person name="Mikheyev A."/>
            <person name="Grau M."/>
        </authorList>
    </citation>
    <scope>NUCLEOTIDE SEQUENCE</scope>
    <source>
        <tissue evidence="4">Venom_gland</tissue>
    </source>
</reference>
<keyword evidence="1" id="KW-0472">Membrane</keyword>
<dbReference type="GO" id="GO:0000288">
    <property type="term" value="P:nuclear-transcribed mRNA catabolic process, deadenylation-dependent decay"/>
    <property type="evidence" value="ECO:0007669"/>
    <property type="project" value="TreeGrafter"/>
</dbReference>
<accession>A0A2D4HMA8</accession>
<feature type="transmembrane region" description="Helical" evidence="1">
    <location>
        <begin position="270"/>
        <end position="292"/>
    </location>
</feature>
<dbReference type="GO" id="GO:0060090">
    <property type="term" value="F:molecular adaptor activity"/>
    <property type="evidence" value="ECO:0007669"/>
    <property type="project" value="TreeGrafter"/>
</dbReference>
<evidence type="ECO:0008006" key="5">
    <source>
        <dbReference type="Google" id="ProtNLM"/>
    </source>
</evidence>
<evidence type="ECO:0000259" key="3">
    <source>
        <dbReference type="Pfam" id="PF16415"/>
    </source>
</evidence>
<sequence length="294" mass="32539">MAIMNVLAELHQEHDLKLNLKFEIEVLCKNLALDINDLKPGSLLKDKDRLKTLDEQLSAPKKDIKQAEELPPITTTTTSTTSATSTTCTATVPPQPQYSYHDINVYSLGGLAPHITLNPTIPLFQAHPQLKQCVRQAIERAVQELVHPVVDRSIKIAMTTCEQIVRKDFALDSEESRMRVAAHHMMRNLTAGMAMITCREPLLMSIATNLKNSFATALRAASPQQREMMEQAAAQLAQDNCELACCFIQKTAVEKAGPEMDKRLATVSTWLVMALAILCSPPVIHLCLFSLIGI</sequence>
<name>A0A2D4HMA8_MICLE</name>
<proteinExistence type="predicted"/>